<dbReference type="SUPFAM" id="SSF50998">
    <property type="entry name" value="Quinoprotein alcohol dehydrogenase-like"/>
    <property type="match status" value="1"/>
</dbReference>
<dbReference type="RefSeq" id="WP_145058782.1">
    <property type="nucleotide sequence ID" value="NZ_CP036433.1"/>
</dbReference>
<protein>
    <submittedName>
        <fullName evidence="3">Outer membrane biogenesis protein BamB</fullName>
    </submittedName>
</protein>
<dbReference type="PANTHER" id="PTHR34512:SF30">
    <property type="entry name" value="OUTER MEMBRANE PROTEIN ASSEMBLY FACTOR BAMB"/>
    <property type="match status" value="1"/>
</dbReference>
<proteinExistence type="predicted"/>
<dbReference type="Gene3D" id="2.130.10.10">
    <property type="entry name" value="YVTN repeat-like/Quinoprotein amine dehydrogenase"/>
    <property type="match status" value="2"/>
</dbReference>
<evidence type="ECO:0000313" key="3">
    <source>
        <dbReference type="EMBL" id="QDU99059.1"/>
    </source>
</evidence>
<dbReference type="Proteomes" id="UP000317648">
    <property type="component" value="Chromosome"/>
</dbReference>
<dbReference type="OrthoDB" id="244732at2"/>
<dbReference type="PANTHER" id="PTHR34512">
    <property type="entry name" value="CELL SURFACE PROTEIN"/>
    <property type="match status" value="1"/>
</dbReference>
<dbReference type="EMBL" id="CP036433">
    <property type="protein sequence ID" value="QDU99059.1"/>
    <property type="molecule type" value="Genomic_DNA"/>
</dbReference>
<evidence type="ECO:0000259" key="2">
    <source>
        <dbReference type="Pfam" id="PF13360"/>
    </source>
</evidence>
<gene>
    <name evidence="3" type="ORF">Pla8534_69700</name>
</gene>
<feature type="domain" description="Pyrrolo-quinoline quinone repeat" evidence="2">
    <location>
        <begin position="185"/>
        <end position="359"/>
    </location>
</feature>
<dbReference type="SMART" id="SM00564">
    <property type="entry name" value="PQQ"/>
    <property type="match status" value="5"/>
</dbReference>
<accession>A0A518E4Q0</accession>
<feature type="signal peptide" evidence="1">
    <location>
        <begin position="1"/>
        <end position="33"/>
    </location>
</feature>
<reference evidence="3 4" key="1">
    <citation type="submission" date="2019-02" db="EMBL/GenBank/DDBJ databases">
        <title>Deep-cultivation of Planctomycetes and their phenomic and genomic characterization uncovers novel biology.</title>
        <authorList>
            <person name="Wiegand S."/>
            <person name="Jogler M."/>
            <person name="Boedeker C."/>
            <person name="Pinto D."/>
            <person name="Vollmers J."/>
            <person name="Rivas-Marin E."/>
            <person name="Kohn T."/>
            <person name="Peeters S.H."/>
            <person name="Heuer A."/>
            <person name="Rast P."/>
            <person name="Oberbeckmann S."/>
            <person name="Bunk B."/>
            <person name="Jeske O."/>
            <person name="Meyerdierks A."/>
            <person name="Storesund J.E."/>
            <person name="Kallscheuer N."/>
            <person name="Luecker S."/>
            <person name="Lage O.M."/>
            <person name="Pohl T."/>
            <person name="Merkel B.J."/>
            <person name="Hornburger P."/>
            <person name="Mueller R.-W."/>
            <person name="Bruemmer F."/>
            <person name="Labrenz M."/>
            <person name="Spormann A.M."/>
            <person name="Op den Camp H."/>
            <person name="Overmann J."/>
            <person name="Amann R."/>
            <person name="Jetten M.S.M."/>
            <person name="Mascher T."/>
            <person name="Medema M.H."/>
            <person name="Devos D.P."/>
            <person name="Kaster A.-K."/>
            <person name="Ovreas L."/>
            <person name="Rohde M."/>
            <person name="Galperin M.Y."/>
            <person name="Jogler C."/>
        </authorList>
    </citation>
    <scope>NUCLEOTIDE SEQUENCE [LARGE SCALE GENOMIC DNA]</scope>
    <source>
        <strain evidence="3 4">Pla85_3_4</strain>
    </source>
</reference>
<feature type="domain" description="Pyrrolo-quinoline quinone repeat" evidence="2">
    <location>
        <begin position="43"/>
        <end position="171"/>
    </location>
</feature>
<feature type="chain" id="PRO_5021986374" evidence="1">
    <location>
        <begin position="34"/>
        <end position="455"/>
    </location>
</feature>
<dbReference type="AlphaFoldDB" id="A0A518E4Q0"/>
<dbReference type="InterPro" id="IPR002372">
    <property type="entry name" value="PQQ_rpt_dom"/>
</dbReference>
<keyword evidence="1" id="KW-0732">Signal</keyword>
<name>A0A518E4Q0_9BACT</name>
<evidence type="ECO:0000256" key="1">
    <source>
        <dbReference type="SAM" id="SignalP"/>
    </source>
</evidence>
<dbReference type="InterPro" id="IPR018391">
    <property type="entry name" value="PQQ_b-propeller_rpt"/>
</dbReference>
<dbReference type="KEGG" id="lcre:Pla8534_69700"/>
<sequence length="455" mass="48029" precursor="true">MLQNLSRAWQVLLSGTACGALALLTAGGSSLQAAELAGAAWPAFQNSGRCTAPAGPLAVKWSPSENVAWEAAIEGYGQSAPIIVDQQVVVTSTAGKNKEQYFLAAFSLTTGEKLWQQEFKNPTPQENSTYVSRAAPTPIADADGFIAFYEGGLVVAVKRDGTVRWQRDLVESNGPIESRHGLAASLEQTADRVFVWVERSEDPYLLSLDKKSGETVWKVDGLGVTSWSSPRLAPTADGDHLVCSGSGKIVGFDPASGKRLWEFTDISNNSSCTPVPVGDGKFLIGASDGRGEENAGNGAASNGLLQIVKQDDGAFALKFVWRSEKASSTFGSPIVAGDQVLIVNRTGVLFRLDLKTGEQRGTTRLGAGGIWATPFVAGEKVYLFGNKGTTSVVSFKDGEEIAENRVWEAAAEDPAAGGRPAFGGHVLYAGSAAPPYLILRRGDALYAVLAPETAK</sequence>
<dbReference type="InterPro" id="IPR015943">
    <property type="entry name" value="WD40/YVTN_repeat-like_dom_sf"/>
</dbReference>
<evidence type="ECO:0000313" key="4">
    <source>
        <dbReference type="Proteomes" id="UP000317648"/>
    </source>
</evidence>
<dbReference type="InterPro" id="IPR011047">
    <property type="entry name" value="Quinoprotein_ADH-like_sf"/>
</dbReference>
<organism evidence="3 4">
    <name type="scientific">Lignipirellula cremea</name>
    <dbReference type="NCBI Taxonomy" id="2528010"/>
    <lineage>
        <taxon>Bacteria</taxon>
        <taxon>Pseudomonadati</taxon>
        <taxon>Planctomycetota</taxon>
        <taxon>Planctomycetia</taxon>
        <taxon>Pirellulales</taxon>
        <taxon>Pirellulaceae</taxon>
        <taxon>Lignipirellula</taxon>
    </lineage>
</organism>
<dbReference type="Pfam" id="PF13360">
    <property type="entry name" value="PQQ_2"/>
    <property type="match status" value="2"/>
</dbReference>
<keyword evidence="4" id="KW-1185">Reference proteome</keyword>
<dbReference type="PROSITE" id="PS51257">
    <property type="entry name" value="PROKAR_LIPOPROTEIN"/>
    <property type="match status" value="1"/>
</dbReference>